<gene>
    <name evidence="1" type="ORF">CNR34_00039</name>
</gene>
<organism evidence="1 2">
    <name type="scientific">Pseudomonas phage nickie</name>
    <dbReference type="NCBI Taxonomy" id="2048977"/>
    <lineage>
        <taxon>Viruses</taxon>
        <taxon>Duplodnaviria</taxon>
        <taxon>Heunggongvirae</taxon>
        <taxon>Uroviricota</taxon>
        <taxon>Caudoviricetes</taxon>
        <taxon>Nickievirus</taxon>
        <taxon>Nickievirus nickie</taxon>
    </lineage>
</organism>
<reference evidence="1 2" key="1">
    <citation type="submission" date="2017-09" db="EMBL/GenBank/DDBJ databases">
        <authorList>
            <person name="Ehlers B."/>
            <person name="Leendertz F.H."/>
        </authorList>
    </citation>
    <scope>NUCLEOTIDE SEQUENCE [LARGE SCALE GENOMIC DNA]</scope>
</reference>
<evidence type="ECO:0000313" key="2">
    <source>
        <dbReference type="Proteomes" id="UP000241592"/>
    </source>
</evidence>
<proteinExistence type="predicted"/>
<keyword evidence="2" id="KW-1185">Reference proteome</keyword>
<name>A0A2H4P709_9CAUD</name>
<evidence type="ECO:0000313" key="1">
    <source>
        <dbReference type="EMBL" id="ATW57972.1"/>
    </source>
</evidence>
<dbReference type="Proteomes" id="UP000241592">
    <property type="component" value="Segment"/>
</dbReference>
<dbReference type="EMBL" id="MG018927">
    <property type="protein sequence ID" value="ATW57972.1"/>
    <property type="molecule type" value="Genomic_DNA"/>
</dbReference>
<protein>
    <submittedName>
        <fullName evidence="1">Uncharacterized protein</fullName>
    </submittedName>
</protein>
<sequence>MADMIEDTSVPTTWVNAHTISGIAPGTPITMQPVGAYPVRAMIKNEIPGEGVVAGNRMLPNTIWTSSLGDTVWLKAEGGTTTICIQEA</sequence>
<accession>A0A2H4P709</accession>